<evidence type="ECO:0000256" key="8">
    <source>
        <dbReference type="ARBA" id="ARBA00031934"/>
    </source>
</evidence>
<dbReference type="InterPro" id="IPR029058">
    <property type="entry name" value="AB_hydrolase_fold"/>
</dbReference>
<evidence type="ECO:0000256" key="5">
    <source>
        <dbReference type="ARBA" id="ARBA00022801"/>
    </source>
</evidence>
<dbReference type="GO" id="GO:0008474">
    <property type="term" value="F:palmitoyl-(protein) hydrolase activity"/>
    <property type="evidence" value="ECO:0007669"/>
    <property type="project" value="UniProtKB-EC"/>
</dbReference>
<evidence type="ECO:0000256" key="7">
    <source>
        <dbReference type="ARBA" id="ARBA00023180"/>
    </source>
</evidence>
<dbReference type="AlphaFoldDB" id="A0A9N9I178"/>
<evidence type="ECO:0000256" key="3">
    <source>
        <dbReference type="ARBA" id="ARBA00014212"/>
    </source>
</evidence>
<keyword evidence="7" id="KW-0325">Glycoprotein</keyword>
<feature type="non-terminal residue" evidence="9">
    <location>
        <position position="1"/>
    </location>
</feature>
<protein>
    <recommendedName>
        <fullName evidence="3">Palmitoyl-protein thioesterase 1</fullName>
        <ecNumber evidence="2">3.1.2.22</ecNumber>
    </recommendedName>
    <alternativeName>
        <fullName evidence="8">Palmitoyl-protein hydrolase 1</fullName>
    </alternativeName>
</protein>
<dbReference type="Gene3D" id="3.40.50.1820">
    <property type="entry name" value="alpha/beta hydrolase"/>
    <property type="match status" value="1"/>
</dbReference>
<dbReference type="InterPro" id="IPR002472">
    <property type="entry name" value="Palm_thioest"/>
</dbReference>
<dbReference type="PANTHER" id="PTHR11247">
    <property type="entry name" value="PALMITOYL-PROTEIN THIOESTERASE/DOLICHYLDIPHOSPHATASE 1"/>
    <property type="match status" value="1"/>
</dbReference>
<keyword evidence="5" id="KW-0378">Hydrolase</keyword>
<evidence type="ECO:0000256" key="4">
    <source>
        <dbReference type="ARBA" id="ARBA00022729"/>
    </source>
</evidence>
<keyword evidence="10" id="KW-1185">Reference proteome</keyword>
<proteinExistence type="inferred from homology"/>
<dbReference type="PRINTS" id="PR00414">
    <property type="entry name" value="PPTHIESTRASE"/>
</dbReference>
<accession>A0A9N9I178</accession>
<keyword evidence="4" id="KW-0732">Signal</keyword>
<reference evidence="9" key="1">
    <citation type="submission" date="2021-06" db="EMBL/GenBank/DDBJ databases">
        <authorList>
            <person name="Kallberg Y."/>
            <person name="Tangrot J."/>
            <person name="Rosling A."/>
        </authorList>
    </citation>
    <scope>NUCLEOTIDE SEQUENCE</scope>
    <source>
        <strain evidence="9">CL551</strain>
    </source>
</reference>
<evidence type="ECO:0000256" key="6">
    <source>
        <dbReference type="ARBA" id="ARBA00023157"/>
    </source>
</evidence>
<sequence length="247" mass="28792">KDEGEDKKAGFFGNVNKQIEQVCEQLKENEYLRDGFNAIGFSQGGQFLRAYVQRCNNPPVHNLITFGSQHGGVSDIPGCEKNDGWCQMMRSITRRGVYSGYVRGHIVQAQYYKDPYRLELYLKQNIFLPDINNELENKNKTYAKNLASLNKFVLIRFTEDVTVKPRDTAWFSFYNEENEVIPIRQQPLYKEDWIGLKKLDETGKLIFKDCDGPHMQIGLEYFQNEVIIPYLSEPWDVQPEPLIIFQD</sequence>
<dbReference type="Proteomes" id="UP000789342">
    <property type="component" value="Unassembled WGS sequence"/>
</dbReference>
<dbReference type="EC" id="3.1.2.22" evidence="2"/>
<dbReference type="FunFam" id="3.40.50.1820:FF:000107">
    <property type="entry name" value="Palmitoyl-protein thioesterase 1"/>
    <property type="match status" value="1"/>
</dbReference>
<evidence type="ECO:0000313" key="9">
    <source>
        <dbReference type="EMBL" id="CAG8715878.1"/>
    </source>
</evidence>
<comment type="caution">
    <text evidence="9">The sequence shown here is derived from an EMBL/GenBank/DDBJ whole genome shotgun (WGS) entry which is preliminary data.</text>
</comment>
<gene>
    <name evidence="9" type="ORF">AMORRO_LOCUS13000</name>
</gene>
<dbReference type="EMBL" id="CAJVPV010020799">
    <property type="protein sequence ID" value="CAG8715878.1"/>
    <property type="molecule type" value="Genomic_DNA"/>
</dbReference>
<dbReference type="SUPFAM" id="SSF53474">
    <property type="entry name" value="alpha/beta-Hydrolases"/>
    <property type="match status" value="1"/>
</dbReference>
<comment type="similarity">
    <text evidence="1">Belongs to the palmitoyl-protein thioesterase family.</text>
</comment>
<keyword evidence="6" id="KW-1015">Disulfide bond</keyword>
<name>A0A9N9I178_9GLOM</name>
<organism evidence="9 10">
    <name type="scientific">Acaulospora morrowiae</name>
    <dbReference type="NCBI Taxonomy" id="94023"/>
    <lineage>
        <taxon>Eukaryota</taxon>
        <taxon>Fungi</taxon>
        <taxon>Fungi incertae sedis</taxon>
        <taxon>Mucoromycota</taxon>
        <taxon>Glomeromycotina</taxon>
        <taxon>Glomeromycetes</taxon>
        <taxon>Diversisporales</taxon>
        <taxon>Acaulosporaceae</taxon>
        <taxon>Acaulospora</taxon>
    </lineage>
</organism>
<evidence type="ECO:0000256" key="1">
    <source>
        <dbReference type="ARBA" id="ARBA00010758"/>
    </source>
</evidence>
<dbReference type="OrthoDB" id="10263094at2759"/>
<dbReference type="PANTHER" id="PTHR11247:SF8">
    <property type="entry name" value="PALMITOYL-PROTEIN THIOESTERASE 1"/>
    <property type="match status" value="1"/>
</dbReference>
<evidence type="ECO:0000256" key="2">
    <source>
        <dbReference type="ARBA" id="ARBA00012423"/>
    </source>
</evidence>
<dbReference type="Pfam" id="PF02089">
    <property type="entry name" value="Palm_thioest"/>
    <property type="match status" value="1"/>
</dbReference>
<evidence type="ECO:0000313" key="10">
    <source>
        <dbReference type="Proteomes" id="UP000789342"/>
    </source>
</evidence>